<keyword evidence="2" id="KW-0812">Transmembrane</keyword>
<dbReference type="KEGG" id="span:AWL63_21300"/>
<keyword evidence="2" id="KW-1133">Transmembrane helix</keyword>
<dbReference type="InterPro" id="IPR001173">
    <property type="entry name" value="Glyco_trans_2-like"/>
</dbReference>
<keyword evidence="5" id="KW-1185">Reference proteome</keyword>
<organism evidence="4 5">
    <name type="scientific">Sphingomonas panacis</name>
    <dbReference type="NCBI Taxonomy" id="1560345"/>
    <lineage>
        <taxon>Bacteria</taxon>
        <taxon>Pseudomonadati</taxon>
        <taxon>Pseudomonadota</taxon>
        <taxon>Alphaproteobacteria</taxon>
        <taxon>Sphingomonadales</taxon>
        <taxon>Sphingomonadaceae</taxon>
        <taxon>Sphingomonas</taxon>
    </lineage>
</organism>
<dbReference type="RefSeq" id="WP_150127025.1">
    <property type="nucleotide sequence ID" value="NZ_CP014168.1"/>
</dbReference>
<evidence type="ECO:0000256" key="2">
    <source>
        <dbReference type="SAM" id="Phobius"/>
    </source>
</evidence>
<feature type="domain" description="Glycosyltransferase 2-like" evidence="3">
    <location>
        <begin position="84"/>
        <end position="254"/>
    </location>
</feature>
<evidence type="ECO:0000259" key="3">
    <source>
        <dbReference type="Pfam" id="PF00535"/>
    </source>
</evidence>
<accession>A0A1B3ZFB4</accession>
<dbReference type="PANTHER" id="PTHR43646">
    <property type="entry name" value="GLYCOSYLTRANSFERASE"/>
    <property type="match status" value="1"/>
</dbReference>
<dbReference type="NCBIfam" id="TIGR03469">
    <property type="entry name" value="HpnB"/>
    <property type="match status" value="1"/>
</dbReference>
<dbReference type="STRING" id="1560345.AWL63_21300"/>
<dbReference type="CDD" id="cd00761">
    <property type="entry name" value="Glyco_tranf_GTA_type"/>
    <property type="match status" value="1"/>
</dbReference>
<dbReference type="GO" id="GO:0016740">
    <property type="term" value="F:transferase activity"/>
    <property type="evidence" value="ECO:0007669"/>
    <property type="project" value="UniProtKB-KW"/>
</dbReference>
<evidence type="ECO:0000256" key="1">
    <source>
        <dbReference type="SAM" id="MobiDB-lite"/>
    </source>
</evidence>
<evidence type="ECO:0000313" key="4">
    <source>
        <dbReference type="EMBL" id="AOH86117.1"/>
    </source>
</evidence>
<dbReference type="AlphaFoldDB" id="A0A1B3ZFB4"/>
<dbReference type="SUPFAM" id="SSF53448">
    <property type="entry name" value="Nucleotide-diphospho-sugar transferases"/>
    <property type="match status" value="1"/>
</dbReference>
<keyword evidence="2" id="KW-0472">Membrane</keyword>
<dbReference type="EMBL" id="CP014168">
    <property type="protein sequence ID" value="AOH86117.1"/>
    <property type="molecule type" value="Genomic_DNA"/>
</dbReference>
<gene>
    <name evidence="4" type="ORF">AWL63_21300</name>
</gene>
<sequence>MIWLGALTVAIWLGIALTRDGFWLARERDSQPILVRNRTPLPDRKGSGVGSSRGSAALAPYQPTPGPSLSGMGEEGRWPTVVAVVPARDEAEVIAESIGSLVAQDYPGDFRIILVDDGSSDGTAATARTAARGSDRLTILPGAPLARGWTGKLWAVSQGIAAAGDADYLLLTDADIAHAPDTLASLVARAEGDDRVLVSLMARLRCESLAERALIPAFVWFFQMLYPFATVNARGRGLGGAAGGVMLVRRTALEAAGGIGAVRGALIDDCAFGALMKRHGAIWLGLTNRARSIRVYDTAESVAAMISRSAYAQLRYSLWLLAGTTIGLALTYLAPPLLAVFARGYAQALGIMAWILMAILFQPMLRFYRRSPLWGVALPGIASFYAGCTLLSAWQHARGRGGMWKGRAQADLHA</sequence>
<proteinExistence type="predicted"/>
<keyword evidence="4" id="KW-0808">Transferase</keyword>
<dbReference type="PANTHER" id="PTHR43646:SF3">
    <property type="entry name" value="SLR1566 PROTEIN"/>
    <property type="match status" value="1"/>
</dbReference>
<feature type="transmembrane region" description="Helical" evidence="2">
    <location>
        <begin position="316"/>
        <end position="334"/>
    </location>
</feature>
<dbReference type="Gene3D" id="3.90.550.10">
    <property type="entry name" value="Spore Coat Polysaccharide Biosynthesis Protein SpsA, Chain A"/>
    <property type="match status" value="1"/>
</dbReference>
<dbReference type="Proteomes" id="UP000094256">
    <property type="component" value="Chromosome"/>
</dbReference>
<dbReference type="Pfam" id="PF00535">
    <property type="entry name" value="Glycos_transf_2"/>
    <property type="match status" value="1"/>
</dbReference>
<feature type="region of interest" description="Disordered" evidence="1">
    <location>
        <begin position="35"/>
        <end position="73"/>
    </location>
</feature>
<protein>
    <submittedName>
        <fullName evidence="4">Glycosyl transferase family 2</fullName>
    </submittedName>
</protein>
<dbReference type="InterPro" id="IPR017832">
    <property type="entry name" value="Glyco_trans_2_hopen-assoc_HpnB"/>
</dbReference>
<dbReference type="OrthoDB" id="9806525at2"/>
<reference evidence="4 5" key="1">
    <citation type="submission" date="2016-01" db="EMBL/GenBank/DDBJ databases">
        <title>Complete genome and mega plasmid sequence of Sphingomonas panacis DCY99 elicits systemic resistance in rice to Xanthomonas oryzae.</title>
        <authorList>
            <person name="Kim Y.J."/>
            <person name="Yang D.C."/>
            <person name="Sing P."/>
        </authorList>
    </citation>
    <scope>NUCLEOTIDE SEQUENCE [LARGE SCALE GENOMIC DNA]</scope>
    <source>
        <strain evidence="4 5">DCY99</strain>
    </source>
</reference>
<dbReference type="InterPro" id="IPR029044">
    <property type="entry name" value="Nucleotide-diphossugar_trans"/>
</dbReference>
<evidence type="ECO:0000313" key="5">
    <source>
        <dbReference type="Proteomes" id="UP000094256"/>
    </source>
</evidence>
<feature type="transmembrane region" description="Helical" evidence="2">
    <location>
        <begin position="373"/>
        <end position="394"/>
    </location>
</feature>
<name>A0A1B3ZFB4_9SPHN</name>
<feature type="transmembrane region" description="Helical" evidence="2">
    <location>
        <begin position="340"/>
        <end position="361"/>
    </location>
</feature>